<name>A0A2T5LSS8_9EURO</name>
<sequence>MDSKRKDLSSLRVPCRLPHPKLSLILSRYRKEILPDFLHPNLKPRDSCTTPTLVGRDFIQPPYYPRGRCSEILDRTPSLISQCFLSDILCCTEYTWTDFFPRPPAPAAPSQANDRLSLIMQFSLPKARTNYHTQPFSTKTGGGGLWLEG</sequence>
<reference evidence="1 2" key="1">
    <citation type="journal article" date="2018" name="Proc. Natl. Acad. Sci. U.S.A.">
        <title>Linking secondary metabolites to gene clusters through genome sequencing of six diverse Aspergillus species.</title>
        <authorList>
            <person name="Kaerboelling I."/>
            <person name="Vesth T.C."/>
            <person name="Frisvad J.C."/>
            <person name="Nybo J.L."/>
            <person name="Theobald S."/>
            <person name="Kuo A."/>
            <person name="Bowyer P."/>
            <person name="Matsuda Y."/>
            <person name="Mondo S."/>
            <person name="Lyhne E.K."/>
            <person name="Kogle M.E."/>
            <person name="Clum A."/>
            <person name="Lipzen A."/>
            <person name="Salamov A."/>
            <person name="Ngan C.Y."/>
            <person name="Daum C."/>
            <person name="Chiniquy J."/>
            <person name="Barry K."/>
            <person name="LaButti K."/>
            <person name="Haridas S."/>
            <person name="Simmons B.A."/>
            <person name="Magnuson J.K."/>
            <person name="Mortensen U.H."/>
            <person name="Larsen T.O."/>
            <person name="Grigoriev I.V."/>
            <person name="Baker S.E."/>
            <person name="Andersen M.R."/>
        </authorList>
    </citation>
    <scope>NUCLEOTIDE SEQUENCE [LARGE SCALE GENOMIC DNA]</scope>
    <source>
        <strain evidence="1 2">IBT 24754</strain>
    </source>
</reference>
<dbReference type="Proteomes" id="UP000244073">
    <property type="component" value="Unassembled WGS sequence"/>
</dbReference>
<proteinExistence type="predicted"/>
<comment type="caution">
    <text evidence="1">The sequence shown here is derived from an EMBL/GenBank/DDBJ whole genome shotgun (WGS) entry which is preliminary data.</text>
</comment>
<dbReference type="RefSeq" id="XP_040750726.1">
    <property type="nucleotide sequence ID" value="XM_040892810.1"/>
</dbReference>
<dbReference type="VEuPathDB" id="FungiDB:P175DRAFT_0298521"/>
<gene>
    <name evidence="1" type="ORF">P175DRAFT_0298521</name>
</gene>
<organism evidence="1 2">
    <name type="scientific">Aspergillus ochraceoroseus IBT 24754</name>
    <dbReference type="NCBI Taxonomy" id="1392256"/>
    <lineage>
        <taxon>Eukaryota</taxon>
        <taxon>Fungi</taxon>
        <taxon>Dikarya</taxon>
        <taxon>Ascomycota</taxon>
        <taxon>Pezizomycotina</taxon>
        <taxon>Eurotiomycetes</taxon>
        <taxon>Eurotiomycetidae</taxon>
        <taxon>Eurotiales</taxon>
        <taxon>Aspergillaceae</taxon>
        <taxon>Aspergillus</taxon>
        <taxon>Aspergillus subgen. Nidulantes</taxon>
    </lineage>
</organism>
<evidence type="ECO:0000313" key="2">
    <source>
        <dbReference type="Proteomes" id="UP000244073"/>
    </source>
</evidence>
<dbReference type="GeneID" id="63809692"/>
<evidence type="ECO:0000313" key="1">
    <source>
        <dbReference type="EMBL" id="PTU19334.1"/>
    </source>
</evidence>
<accession>A0A2T5LSS8</accession>
<protein>
    <submittedName>
        <fullName evidence="1">Uncharacterized protein</fullName>
    </submittedName>
</protein>
<dbReference type="AlphaFoldDB" id="A0A2T5LSS8"/>
<dbReference type="EMBL" id="MSFN02000006">
    <property type="protein sequence ID" value="PTU19334.1"/>
    <property type="molecule type" value="Genomic_DNA"/>
</dbReference>